<dbReference type="AlphaFoldDB" id="I6YZN5"/>
<dbReference type="Proteomes" id="UP000009011">
    <property type="component" value="Chromosome"/>
</dbReference>
<name>I6YZN5_MELRP</name>
<proteinExistence type="predicted"/>
<accession>I6YZN5</accession>
<dbReference type="InterPro" id="IPR029052">
    <property type="entry name" value="Metallo-depent_PP-like"/>
</dbReference>
<dbReference type="Gene3D" id="3.60.21.10">
    <property type="match status" value="1"/>
</dbReference>
<evidence type="ECO:0000313" key="2">
    <source>
        <dbReference type="EMBL" id="AFN76027.1"/>
    </source>
</evidence>
<evidence type="ECO:0000313" key="3">
    <source>
        <dbReference type="Proteomes" id="UP000009011"/>
    </source>
</evidence>
<dbReference type="GO" id="GO:0016787">
    <property type="term" value="F:hydrolase activity"/>
    <property type="evidence" value="ECO:0007669"/>
    <property type="project" value="InterPro"/>
</dbReference>
<protein>
    <submittedName>
        <fullName evidence="2">Calcineurin-like phosphoesterase</fullName>
    </submittedName>
</protein>
<keyword evidence="3" id="KW-1185">Reference proteome</keyword>
<dbReference type="eggNOG" id="COG2129">
    <property type="taxonomic scope" value="Bacteria"/>
</dbReference>
<dbReference type="HOGENOM" id="CLU_1007322_0_0_10"/>
<dbReference type="EMBL" id="CP003557">
    <property type="protein sequence ID" value="AFN76027.1"/>
    <property type="molecule type" value="Genomic_DNA"/>
</dbReference>
<dbReference type="KEGG" id="mro:MROS_2797"/>
<dbReference type="SUPFAM" id="SSF56300">
    <property type="entry name" value="Metallo-dependent phosphatases"/>
    <property type="match status" value="1"/>
</dbReference>
<dbReference type="STRING" id="1191523.MROS_2797"/>
<gene>
    <name evidence="2" type="ordered locus">MROS_2797</name>
</gene>
<feature type="domain" description="Calcineurin-like phosphoesterase" evidence="1">
    <location>
        <begin position="1"/>
        <end position="226"/>
    </location>
</feature>
<dbReference type="InterPro" id="IPR004843">
    <property type="entry name" value="Calcineurin-like_PHP"/>
</dbReference>
<sequence>MSDLHGRQERYEKLFAEIIKEKPEVVLMGGDLLPHGISNNRFISGYLKNKLRTLKEILKKEFPKFLIIMGNDDPKKFEKDFENLSDENLIFYLNLKKISIGDYQFYGYSYVPPTPFRMKDWEKYDVSRYTEPGIIPPEEGYITSQRAQYDIKYSTIKEDIQNYLGNEDLSKSVILFHTPPYNTKLDLVRPVLIENVETDKHAGSIAVRNFIELKQPLITLHGHLHESSCLSGAWHDRIGNTYCFNAAYHKSELSIIKFDLSAPQDAKRILI</sequence>
<organism evidence="2 3">
    <name type="scientific">Melioribacter roseus (strain DSM 23840 / JCM 17771 / VKM B-2668 / P3M-2)</name>
    <dbReference type="NCBI Taxonomy" id="1191523"/>
    <lineage>
        <taxon>Bacteria</taxon>
        <taxon>Pseudomonadati</taxon>
        <taxon>Ignavibacteriota</taxon>
        <taxon>Ignavibacteria</taxon>
        <taxon>Ignavibacteriales</taxon>
        <taxon>Melioribacteraceae</taxon>
        <taxon>Melioribacter</taxon>
    </lineage>
</organism>
<evidence type="ECO:0000259" key="1">
    <source>
        <dbReference type="Pfam" id="PF00149"/>
    </source>
</evidence>
<dbReference type="PATRIC" id="fig|1191523.3.peg.2933"/>
<dbReference type="PANTHER" id="PTHR37523:SF1">
    <property type="entry name" value="CALCINEURIN-LIKE PHOSPHOESTERASE DOMAIN-CONTAINING PROTEIN"/>
    <property type="match status" value="1"/>
</dbReference>
<reference evidence="2 3" key="1">
    <citation type="journal article" date="2013" name="PLoS ONE">
        <title>Genomic analysis of Melioribacter roseus, facultatively anaerobic organotrophic bacterium representing a novel deep lineage within Bacteriodetes/Chlorobi group.</title>
        <authorList>
            <person name="Kadnikov V.V."/>
            <person name="Mardanov A.V."/>
            <person name="Podosokorskaya O.A."/>
            <person name="Gavrilov S.N."/>
            <person name="Kublanov I.V."/>
            <person name="Beletsky A.V."/>
            <person name="Bonch-Osmolovskaya E.A."/>
            <person name="Ravin N.V."/>
        </authorList>
    </citation>
    <scope>NUCLEOTIDE SEQUENCE [LARGE SCALE GENOMIC DNA]</scope>
    <source>
        <strain evidence="3">JCM 17771 / P3M-2</strain>
    </source>
</reference>
<dbReference type="Pfam" id="PF00149">
    <property type="entry name" value="Metallophos"/>
    <property type="match status" value="1"/>
</dbReference>
<dbReference type="PANTHER" id="PTHR37523">
    <property type="entry name" value="METALLOPHOSPHOESTERASE"/>
    <property type="match status" value="1"/>
</dbReference>